<dbReference type="Gene3D" id="3.40.50.620">
    <property type="entry name" value="HUPs"/>
    <property type="match status" value="1"/>
</dbReference>
<dbReference type="PROSITE" id="PS51278">
    <property type="entry name" value="GATASE_TYPE_2"/>
    <property type="match status" value="1"/>
</dbReference>
<comment type="similarity">
    <text evidence="2">Belongs to the asparagine synthetase family.</text>
</comment>
<evidence type="ECO:0000313" key="7">
    <source>
        <dbReference type="Proteomes" id="UP000178323"/>
    </source>
</evidence>
<gene>
    <name evidence="6" type="ORF">A2Y83_05050</name>
</gene>
<evidence type="ECO:0000313" key="6">
    <source>
        <dbReference type="EMBL" id="OGF22961.1"/>
    </source>
</evidence>
<dbReference type="PANTHER" id="PTHR43284">
    <property type="entry name" value="ASPARAGINE SYNTHETASE (GLUTAMINE-HYDROLYZING)"/>
    <property type="match status" value="1"/>
</dbReference>
<evidence type="ECO:0000256" key="1">
    <source>
        <dbReference type="ARBA" id="ARBA00005187"/>
    </source>
</evidence>
<dbReference type="Gene3D" id="3.60.20.10">
    <property type="entry name" value="Glutamine Phosphoribosylpyrophosphate, subunit 1, domain 1"/>
    <property type="match status" value="1"/>
</dbReference>
<protein>
    <recommendedName>
        <fullName evidence="3">asparagine synthase (glutamine-hydrolyzing)</fullName>
        <ecNumber evidence="3">6.3.5.4</ecNumber>
    </recommendedName>
</protein>
<evidence type="ECO:0000256" key="4">
    <source>
        <dbReference type="ARBA" id="ARBA00048741"/>
    </source>
</evidence>
<evidence type="ECO:0000256" key="3">
    <source>
        <dbReference type="ARBA" id="ARBA00012737"/>
    </source>
</evidence>
<dbReference type="Pfam" id="PF13537">
    <property type="entry name" value="GATase_7"/>
    <property type="match status" value="1"/>
</dbReference>
<dbReference type="STRING" id="1797985.A2Y83_05050"/>
<dbReference type="SUPFAM" id="SSF56235">
    <property type="entry name" value="N-terminal nucleophile aminohydrolases (Ntn hydrolases)"/>
    <property type="match status" value="1"/>
</dbReference>
<dbReference type="InterPro" id="IPR014729">
    <property type="entry name" value="Rossmann-like_a/b/a_fold"/>
</dbReference>
<dbReference type="Pfam" id="PF00733">
    <property type="entry name" value="Asn_synthase"/>
    <property type="match status" value="1"/>
</dbReference>
<dbReference type="InterPro" id="IPR051786">
    <property type="entry name" value="ASN_synthetase/amidase"/>
</dbReference>
<dbReference type="InterPro" id="IPR017932">
    <property type="entry name" value="GATase_2_dom"/>
</dbReference>
<dbReference type="CDD" id="cd00712">
    <property type="entry name" value="AsnB"/>
    <property type="match status" value="1"/>
</dbReference>
<dbReference type="EC" id="6.3.5.4" evidence="3"/>
<comment type="pathway">
    <text evidence="1">Amino-acid biosynthesis; L-asparagine biosynthesis; L-asparagine from L-aspartate (L-Gln route): step 1/1.</text>
</comment>
<dbReference type="PANTHER" id="PTHR43284:SF1">
    <property type="entry name" value="ASPARAGINE SYNTHETASE"/>
    <property type="match status" value="1"/>
</dbReference>
<dbReference type="InterPro" id="IPR033738">
    <property type="entry name" value="AsnB_N"/>
</dbReference>
<comment type="catalytic activity">
    <reaction evidence="4">
        <text>L-aspartate + L-glutamine + ATP + H2O = L-asparagine + L-glutamate + AMP + diphosphate + H(+)</text>
        <dbReference type="Rhea" id="RHEA:12228"/>
        <dbReference type="ChEBI" id="CHEBI:15377"/>
        <dbReference type="ChEBI" id="CHEBI:15378"/>
        <dbReference type="ChEBI" id="CHEBI:29985"/>
        <dbReference type="ChEBI" id="CHEBI:29991"/>
        <dbReference type="ChEBI" id="CHEBI:30616"/>
        <dbReference type="ChEBI" id="CHEBI:33019"/>
        <dbReference type="ChEBI" id="CHEBI:58048"/>
        <dbReference type="ChEBI" id="CHEBI:58359"/>
        <dbReference type="ChEBI" id="CHEBI:456215"/>
        <dbReference type="EC" id="6.3.5.4"/>
    </reaction>
</comment>
<dbReference type="SUPFAM" id="SSF52402">
    <property type="entry name" value="Adenine nucleotide alpha hydrolases-like"/>
    <property type="match status" value="1"/>
</dbReference>
<accession>A0A1F5S9L8</accession>
<proteinExistence type="inferred from homology"/>
<evidence type="ECO:0000259" key="5">
    <source>
        <dbReference type="PROSITE" id="PS51278"/>
    </source>
</evidence>
<dbReference type="AlphaFoldDB" id="A0A1F5S9L8"/>
<dbReference type="GO" id="GO:0004066">
    <property type="term" value="F:asparagine synthase (glutamine-hydrolyzing) activity"/>
    <property type="evidence" value="ECO:0007669"/>
    <property type="project" value="UniProtKB-EC"/>
</dbReference>
<feature type="domain" description="Glutamine amidotransferase type-2" evidence="5">
    <location>
        <begin position="2"/>
        <end position="192"/>
    </location>
</feature>
<name>A0A1F5S9L8_9BACT</name>
<dbReference type="InterPro" id="IPR029055">
    <property type="entry name" value="Ntn_hydrolases_N"/>
</dbReference>
<comment type="caution">
    <text evidence="6">The sequence shown here is derived from an EMBL/GenBank/DDBJ whole genome shotgun (WGS) entry which is preliminary data.</text>
</comment>
<reference evidence="6 7" key="1">
    <citation type="journal article" date="2016" name="Nat. Commun.">
        <title>Thousands of microbial genomes shed light on interconnected biogeochemical processes in an aquifer system.</title>
        <authorList>
            <person name="Anantharaman K."/>
            <person name="Brown C.T."/>
            <person name="Hug L.A."/>
            <person name="Sharon I."/>
            <person name="Castelle C.J."/>
            <person name="Probst A.J."/>
            <person name="Thomas B.C."/>
            <person name="Singh A."/>
            <person name="Wilkins M.J."/>
            <person name="Karaoz U."/>
            <person name="Brodie E.L."/>
            <person name="Williams K.H."/>
            <person name="Hubbard S.S."/>
            <person name="Banfield J.F."/>
        </authorList>
    </citation>
    <scope>NUCLEOTIDE SEQUENCE [LARGE SCALE GENOMIC DNA]</scope>
</reference>
<dbReference type="GO" id="GO:0006529">
    <property type="term" value="P:asparagine biosynthetic process"/>
    <property type="evidence" value="ECO:0007669"/>
    <property type="project" value="InterPro"/>
</dbReference>
<dbReference type="EMBL" id="MFFS01000006">
    <property type="protein sequence ID" value="OGF22961.1"/>
    <property type="molecule type" value="Genomic_DNA"/>
</dbReference>
<organism evidence="6 7">
    <name type="scientific">Candidatus Falkowbacteria bacterium RBG_13_39_14</name>
    <dbReference type="NCBI Taxonomy" id="1797985"/>
    <lineage>
        <taxon>Bacteria</taxon>
        <taxon>Candidatus Falkowiibacteriota</taxon>
    </lineage>
</organism>
<dbReference type="Proteomes" id="UP000178323">
    <property type="component" value="Unassembled WGS sequence"/>
</dbReference>
<sequence length="317" mass="36565">MCGITAILEKSFRLKNGRDKEEFIKKSLDKIKHRGTSIYEYRIFDNGAIGANRLPIVDRENGQQPLLNEDNTIFAAQNGEIFNYKKLKKELEDKGHKFKTDSDTEVLAHLYEEYGEEMIYKLDSEMFAFVIYDIKKNNFFVARDPFGVKPLFYAKEGKTHYFGSELKQLAQFDFIKEIKIFPKGHYMRNGKLKEYYKLKYSNKIKNLDYAKTKLTELIVEAVKKRVDTDLPIAVLLSGGVDSSLVMEIATRFHKDVTAFILGIPGSSDYEASMRLCKDNKASRQNNFHILHPIFTPSLPDTQSQNFHRSLGYGSNFA</sequence>
<evidence type="ECO:0000256" key="2">
    <source>
        <dbReference type="ARBA" id="ARBA00005752"/>
    </source>
</evidence>
<dbReference type="InterPro" id="IPR001962">
    <property type="entry name" value="Asn_synthase"/>
</dbReference>